<comment type="caution">
    <text evidence="1">The sequence shown here is derived from an EMBL/GenBank/DDBJ whole genome shotgun (WGS) entry which is preliminary data.</text>
</comment>
<dbReference type="Proteomes" id="UP000324222">
    <property type="component" value="Unassembled WGS sequence"/>
</dbReference>
<protein>
    <submittedName>
        <fullName evidence="1">Uncharacterized protein</fullName>
    </submittedName>
</protein>
<dbReference type="AlphaFoldDB" id="A0A5B7JLU7"/>
<sequence length="61" mass="6480">MTNDAWLGGKSAHENIEGGAKYRAAAATGRECRENKSARAARLILGVSGSPKVSRKMATNY</sequence>
<evidence type="ECO:0000313" key="1">
    <source>
        <dbReference type="EMBL" id="MPC94068.1"/>
    </source>
</evidence>
<proteinExistence type="predicted"/>
<evidence type="ECO:0000313" key="2">
    <source>
        <dbReference type="Proteomes" id="UP000324222"/>
    </source>
</evidence>
<gene>
    <name evidence="1" type="ORF">E2C01_089220</name>
</gene>
<dbReference type="EMBL" id="VSRR010097133">
    <property type="protein sequence ID" value="MPC94068.1"/>
    <property type="molecule type" value="Genomic_DNA"/>
</dbReference>
<reference evidence="1 2" key="1">
    <citation type="submission" date="2019-05" db="EMBL/GenBank/DDBJ databases">
        <title>Another draft genome of Portunus trituberculatus and its Hox gene families provides insights of decapod evolution.</title>
        <authorList>
            <person name="Jeong J.-H."/>
            <person name="Song I."/>
            <person name="Kim S."/>
            <person name="Choi T."/>
            <person name="Kim D."/>
            <person name="Ryu S."/>
            <person name="Kim W."/>
        </authorList>
    </citation>
    <scope>NUCLEOTIDE SEQUENCE [LARGE SCALE GENOMIC DNA]</scope>
    <source>
        <tissue evidence="1">Muscle</tissue>
    </source>
</reference>
<organism evidence="1 2">
    <name type="scientific">Portunus trituberculatus</name>
    <name type="common">Swimming crab</name>
    <name type="synonym">Neptunus trituberculatus</name>
    <dbReference type="NCBI Taxonomy" id="210409"/>
    <lineage>
        <taxon>Eukaryota</taxon>
        <taxon>Metazoa</taxon>
        <taxon>Ecdysozoa</taxon>
        <taxon>Arthropoda</taxon>
        <taxon>Crustacea</taxon>
        <taxon>Multicrustacea</taxon>
        <taxon>Malacostraca</taxon>
        <taxon>Eumalacostraca</taxon>
        <taxon>Eucarida</taxon>
        <taxon>Decapoda</taxon>
        <taxon>Pleocyemata</taxon>
        <taxon>Brachyura</taxon>
        <taxon>Eubrachyura</taxon>
        <taxon>Portunoidea</taxon>
        <taxon>Portunidae</taxon>
        <taxon>Portuninae</taxon>
        <taxon>Portunus</taxon>
    </lineage>
</organism>
<name>A0A5B7JLU7_PORTR</name>
<keyword evidence="2" id="KW-1185">Reference proteome</keyword>
<accession>A0A5B7JLU7</accession>